<reference evidence="5 6" key="1">
    <citation type="journal article" date="2011" name="Emerg. Infect. Dis.">
        <title>Genome sequence of SG33 strain and recombination between wild-type and vaccine myxoma viruses.</title>
        <authorList>
            <person name="Camus-Bouclainville C."/>
            <person name="Gretillat M."/>
            <person name="Py R."/>
            <person name="Gelfi J."/>
            <person name="Guerin J.L."/>
            <person name="Bertagnoli S."/>
        </authorList>
    </citation>
    <scope>NUCLEOTIDE SEQUENCE [LARGE SCALE GENOMIC DNA]</scope>
    <source>
        <strain evidence="5">SG33</strain>
    </source>
</reference>
<dbReference type="InterPro" id="IPR006791">
    <property type="entry name" value="Pox_D2"/>
</dbReference>
<evidence type="ECO:0000313" key="5">
    <source>
        <dbReference type="EMBL" id="ADK63717.1"/>
    </source>
</evidence>
<comment type="subcellular location">
    <subcellularLocation>
        <location evidence="1">Virion</location>
    </subcellularLocation>
</comment>
<evidence type="ECO:0000256" key="4">
    <source>
        <dbReference type="ARBA" id="ARBA00024939"/>
    </source>
</evidence>
<evidence type="ECO:0000256" key="1">
    <source>
        <dbReference type="ARBA" id="ARBA00004328"/>
    </source>
</evidence>
<sequence length="166" mass="19653">MFCFLLNRRLVYRRVVSCWYSYPMEFDIKKLTDLLQNNRIVCPNDIKKIYQERFIVLEKGRYKIRNIHVYSSAARFDNKTMFGVVKHLYKHNREVIDALFPSKTVYESIREIAPDYTVAISTDDTEPSSPVTVLLNIFNSFRFGKRDAPVPYYYLPLGEDVYDVVP</sequence>
<dbReference type="EMBL" id="GQ409969">
    <property type="protein sequence ID" value="ADK63717.1"/>
    <property type="molecule type" value="Genomic_DNA"/>
</dbReference>
<comment type="function">
    <text evidence="4">Late protein which is part of a large complex required for early virion morphogenesis. This complex participates in the formation of virosomes and the incorporation of virosomal contents into nascent immature virions.</text>
</comment>
<proteinExistence type="predicted"/>
<accession>E2CZX2</accession>
<evidence type="ECO:0000256" key="2">
    <source>
        <dbReference type="ARBA" id="ARBA00022844"/>
    </source>
</evidence>
<organism evidence="5 6">
    <name type="scientific">Myxoma virus</name>
    <dbReference type="NCBI Taxonomy" id="10273"/>
    <lineage>
        <taxon>Viruses</taxon>
        <taxon>Varidnaviria</taxon>
        <taxon>Bamfordvirae</taxon>
        <taxon>Nucleocytoviricota</taxon>
        <taxon>Pokkesviricetes</taxon>
        <taxon>Chitovirales</taxon>
        <taxon>Poxviridae</taxon>
        <taxon>Chordopoxvirinae</taxon>
        <taxon>Leporipoxvirus</taxon>
        <taxon>Leporipoxvirus myxoma</taxon>
    </lineage>
</organism>
<dbReference type="GO" id="GO:0044423">
    <property type="term" value="C:virion component"/>
    <property type="evidence" value="ECO:0007669"/>
    <property type="project" value="UniProtKB-KW"/>
</dbReference>
<evidence type="ECO:0000256" key="3">
    <source>
        <dbReference type="ARBA" id="ARBA00022921"/>
    </source>
</evidence>
<keyword evidence="2" id="KW-0946">Virion</keyword>
<keyword evidence="3" id="KW-0426">Late protein</keyword>
<gene>
    <name evidence="5" type="primary">m077L</name>
</gene>
<name>E2CZX2_9POXV</name>
<dbReference type="Proteomes" id="UP000158288">
    <property type="component" value="Segment"/>
</dbReference>
<evidence type="ECO:0000313" key="6">
    <source>
        <dbReference type="Proteomes" id="UP000158288"/>
    </source>
</evidence>
<dbReference type="Pfam" id="PF04701">
    <property type="entry name" value="Pox_D2"/>
    <property type="match status" value="1"/>
</dbReference>
<protein>
    <submittedName>
        <fullName evidence="5">M77L</fullName>
    </submittedName>
</protein>